<dbReference type="Proteomes" id="UP000199679">
    <property type="component" value="Chromosome I"/>
</dbReference>
<gene>
    <name evidence="2" type="ORF">SAMN05216490_3793</name>
</gene>
<organism evidence="2 3">
    <name type="scientific">Mucilaginibacter mallensis</name>
    <dbReference type="NCBI Taxonomy" id="652787"/>
    <lineage>
        <taxon>Bacteria</taxon>
        <taxon>Pseudomonadati</taxon>
        <taxon>Bacteroidota</taxon>
        <taxon>Sphingobacteriia</taxon>
        <taxon>Sphingobacteriales</taxon>
        <taxon>Sphingobacteriaceae</taxon>
        <taxon>Mucilaginibacter</taxon>
    </lineage>
</organism>
<proteinExistence type="predicted"/>
<feature type="transmembrane region" description="Helical" evidence="1">
    <location>
        <begin position="52"/>
        <end position="72"/>
    </location>
</feature>
<dbReference type="EMBL" id="LT629740">
    <property type="protein sequence ID" value="SDT50820.1"/>
    <property type="molecule type" value="Genomic_DNA"/>
</dbReference>
<dbReference type="RefSeq" id="WP_091376544.1">
    <property type="nucleotide sequence ID" value="NZ_LT629740.1"/>
</dbReference>
<dbReference type="AlphaFoldDB" id="A0A1H2AXR4"/>
<keyword evidence="1" id="KW-0812">Transmembrane</keyword>
<name>A0A1H2AXR4_MUCMA</name>
<keyword evidence="1" id="KW-1133">Transmembrane helix</keyword>
<protein>
    <submittedName>
        <fullName evidence="2">Uncharacterized protein</fullName>
    </submittedName>
</protein>
<dbReference type="STRING" id="652787.SAMN05216490_3793"/>
<evidence type="ECO:0000256" key="1">
    <source>
        <dbReference type="SAM" id="Phobius"/>
    </source>
</evidence>
<keyword evidence="1" id="KW-0472">Membrane</keyword>
<evidence type="ECO:0000313" key="2">
    <source>
        <dbReference type="EMBL" id="SDT50820.1"/>
    </source>
</evidence>
<accession>A0A1H2AXR4</accession>
<sequence>MKRGLKILVFIAAFGLLLLSREPVKAQCAICSTNVASNKQDGGKQANGLNHGIMYLLFAPYIAVGVLGFVWYKKYRRKNVEINIPNERLNLN</sequence>
<keyword evidence="3" id="KW-1185">Reference proteome</keyword>
<dbReference type="OrthoDB" id="678747at2"/>
<evidence type="ECO:0000313" key="3">
    <source>
        <dbReference type="Proteomes" id="UP000199679"/>
    </source>
</evidence>
<reference evidence="2 3" key="1">
    <citation type="submission" date="2016-10" db="EMBL/GenBank/DDBJ databases">
        <authorList>
            <person name="de Groot N.N."/>
        </authorList>
    </citation>
    <scope>NUCLEOTIDE SEQUENCE [LARGE SCALE GENOMIC DNA]</scope>
    <source>
        <strain evidence="2 3">MP1X4</strain>
    </source>
</reference>